<dbReference type="PROSITE" id="PS51459">
    <property type="entry name" value="FIDO"/>
    <property type="match status" value="1"/>
</dbReference>
<dbReference type="RefSeq" id="WP_311761453.1">
    <property type="nucleotide sequence ID" value="NZ_JAVRQI010000021.1"/>
</dbReference>
<evidence type="ECO:0000313" key="2">
    <source>
        <dbReference type="EMBL" id="MDT1064364.1"/>
    </source>
</evidence>
<dbReference type="Pfam" id="PF02661">
    <property type="entry name" value="Fic"/>
    <property type="match status" value="1"/>
</dbReference>
<reference evidence="3" key="1">
    <citation type="submission" date="2023-07" db="EMBL/GenBank/DDBJ databases">
        <title>Characterization of two Paracoccaceae strains isolated from Phycosphere and proposal of Xinfangfangia lacusdiani sp. nov.</title>
        <authorList>
            <person name="Deng Y."/>
            <person name="Zhang Y.Q."/>
        </authorList>
    </citation>
    <scope>NUCLEOTIDE SEQUENCE [LARGE SCALE GENOMIC DNA]</scope>
    <source>
        <strain evidence="3">CPCC 101403</strain>
    </source>
</reference>
<dbReference type="NCBIfam" id="TIGR01550">
    <property type="entry name" value="DOC_P1"/>
    <property type="match status" value="1"/>
</dbReference>
<gene>
    <name evidence="2" type="ORF">RM190_21060</name>
</gene>
<proteinExistence type="predicted"/>
<dbReference type="EMBL" id="JAVRQI010000021">
    <property type="protein sequence ID" value="MDT1064364.1"/>
    <property type="molecule type" value="Genomic_DNA"/>
</dbReference>
<dbReference type="InterPro" id="IPR003812">
    <property type="entry name" value="Fido"/>
</dbReference>
<feature type="domain" description="Fido" evidence="1">
    <location>
        <begin position="7"/>
        <end position="123"/>
    </location>
</feature>
<dbReference type="SUPFAM" id="SSF140931">
    <property type="entry name" value="Fic-like"/>
    <property type="match status" value="1"/>
</dbReference>
<dbReference type="InterPro" id="IPR006440">
    <property type="entry name" value="Doc"/>
</dbReference>
<comment type="caution">
    <text evidence="2">The sequence shown here is derived from an EMBL/GenBank/DDBJ whole genome shotgun (WGS) entry which is preliminary data.</text>
</comment>
<organism evidence="2 3">
    <name type="scientific">Paracoccus broussonetiae</name>
    <dbReference type="NCBI Taxonomy" id="3075834"/>
    <lineage>
        <taxon>Bacteria</taxon>
        <taxon>Pseudomonadati</taxon>
        <taxon>Pseudomonadota</taxon>
        <taxon>Alphaproteobacteria</taxon>
        <taxon>Rhodobacterales</taxon>
        <taxon>Paracoccaceae</taxon>
        <taxon>Paracoccus</taxon>
    </lineage>
</organism>
<dbReference type="InterPro" id="IPR053737">
    <property type="entry name" value="Type_II_TA_Toxin"/>
</dbReference>
<accession>A0ABU3EJG3</accession>
<name>A0ABU3EJG3_9RHOB</name>
<sequence>MTDWIWVPLGALTVIHDRQISRHGGASGMRDAALLEMGCARAINLAAYGSPDVFDIAAAYAFGISKAHAFVDGNKRTAFVASFTFLRLNGLKLRPEPLEGVRMMEDLASGAATETSFASWLRALSVQQEAKAENG</sequence>
<dbReference type="InterPro" id="IPR036597">
    <property type="entry name" value="Fido-like_dom_sf"/>
</dbReference>
<dbReference type="PANTHER" id="PTHR39426:SF1">
    <property type="entry name" value="HOMOLOGY TO DEATH-ON-CURING PROTEIN OF PHAGE P1"/>
    <property type="match status" value="1"/>
</dbReference>
<protein>
    <submittedName>
        <fullName evidence="2">Type II toxin-antitoxin system death-on-curing family toxin</fullName>
    </submittedName>
</protein>
<dbReference type="Proteomes" id="UP001251085">
    <property type="component" value="Unassembled WGS sequence"/>
</dbReference>
<evidence type="ECO:0000313" key="3">
    <source>
        <dbReference type="Proteomes" id="UP001251085"/>
    </source>
</evidence>
<keyword evidence="3" id="KW-1185">Reference proteome</keyword>
<dbReference type="PANTHER" id="PTHR39426">
    <property type="entry name" value="HOMOLOGY TO DEATH-ON-CURING PROTEIN OF PHAGE P1"/>
    <property type="match status" value="1"/>
</dbReference>
<dbReference type="Gene3D" id="1.20.120.1870">
    <property type="entry name" value="Fic/DOC protein, Fido domain"/>
    <property type="match status" value="1"/>
</dbReference>
<evidence type="ECO:0000259" key="1">
    <source>
        <dbReference type="PROSITE" id="PS51459"/>
    </source>
</evidence>
<dbReference type="PIRSF" id="PIRSF018297">
    <property type="entry name" value="Doc"/>
    <property type="match status" value="1"/>
</dbReference>